<evidence type="ECO:0000313" key="2">
    <source>
        <dbReference type="EMBL" id="GAA0144575.1"/>
    </source>
</evidence>
<dbReference type="Proteomes" id="UP001454036">
    <property type="component" value="Unassembled WGS sequence"/>
</dbReference>
<keyword evidence="3" id="KW-1185">Reference proteome</keyword>
<organism evidence="2 3">
    <name type="scientific">Lithospermum erythrorhizon</name>
    <name type="common">Purple gromwell</name>
    <name type="synonym">Lithospermum officinale var. erythrorhizon</name>
    <dbReference type="NCBI Taxonomy" id="34254"/>
    <lineage>
        <taxon>Eukaryota</taxon>
        <taxon>Viridiplantae</taxon>
        <taxon>Streptophyta</taxon>
        <taxon>Embryophyta</taxon>
        <taxon>Tracheophyta</taxon>
        <taxon>Spermatophyta</taxon>
        <taxon>Magnoliopsida</taxon>
        <taxon>eudicotyledons</taxon>
        <taxon>Gunneridae</taxon>
        <taxon>Pentapetalae</taxon>
        <taxon>asterids</taxon>
        <taxon>lamiids</taxon>
        <taxon>Boraginales</taxon>
        <taxon>Boraginaceae</taxon>
        <taxon>Boraginoideae</taxon>
        <taxon>Lithospermeae</taxon>
        <taxon>Lithospermum</taxon>
    </lineage>
</organism>
<dbReference type="AlphaFoldDB" id="A0AAV3P2W5"/>
<protein>
    <submittedName>
        <fullName evidence="2">Uncharacterized protein</fullName>
    </submittedName>
</protein>
<evidence type="ECO:0000313" key="3">
    <source>
        <dbReference type="Proteomes" id="UP001454036"/>
    </source>
</evidence>
<gene>
    <name evidence="2" type="ORF">LIER_04989</name>
</gene>
<reference evidence="2 3" key="1">
    <citation type="submission" date="2024-01" db="EMBL/GenBank/DDBJ databases">
        <title>The complete chloroplast genome sequence of Lithospermum erythrorhizon: insights into the phylogenetic relationship among Boraginaceae species and the maternal lineages of purple gromwells.</title>
        <authorList>
            <person name="Okada T."/>
            <person name="Watanabe K."/>
        </authorList>
    </citation>
    <scope>NUCLEOTIDE SEQUENCE [LARGE SCALE GENOMIC DNA]</scope>
</reference>
<sequence length="283" mass="31771">MLLHSCPVTWKATRPDWEQLFFYDDHISRSVLHSCPMTWKASRPDREQLFFYDNSVSQPPSDRARFVSACTGRVCHRVGLEFVVEPYNPYRFSRQFGYIPTIRGLSSSTREMVDLATGLSFWRSYISSRARQTVIFPGNTTPRSPPGSYKTWLNKLFPFEAPRSFSTKHGKGKGLLTSAHPSTLVFKSYGSSKRKCSSSRIVQDRDPKHARGAWKDTSSSRGSRVVVEVSSCVSDREHIELVDTGKSPKCLTTAVAESCPPALPTLTIAQRAEAILRARASSI</sequence>
<accession>A0AAV3P2W5</accession>
<feature type="region of interest" description="Disordered" evidence="1">
    <location>
        <begin position="197"/>
        <end position="217"/>
    </location>
</feature>
<proteinExistence type="predicted"/>
<dbReference type="EMBL" id="BAABME010000664">
    <property type="protein sequence ID" value="GAA0144575.1"/>
    <property type="molecule type" value="Genomic_DNA"/>
</dbReference>
<evidence type="ECO:0000256" key="1">
    <source>
        <dbReference type="SAM" id="MobiDB-lite"/>
    </source>
</evidence>
<comment type="caution">
    <text evidence="2">The sequence shown here is derived from an EMBL/GenBank/DDBJ whole genome shotgun (WGS) entry which is preliminary data.</text>
</comment>
<name>A0AAV3P2W5_LITER</name>